<protein>
    <recommendedName>
        <fullName evidence="9">Sodium/calcium exchanger membrane region domain-containing protein</fullName>
    </recommendedName>
</protein>
<evidence type="ECO:0000256" key="5">
    <source>
        <dbReference type="ARBA" id="ARBA00022989"/>
    </source>
</evidence>
<dbReference type="InterPro" id="IPR004713">
    <property type="entry name" value="CaH_exchang"/>
</dbReference>
<dbReference type="PANTHER" id="PTHR31503:SF20">
    <property type="entry name" value="CA(2+)_H(+) EXCHANGER, PUTATIVE (EUROFUNG)-RELATED"/>
    <property type="match status" value="1"/>
</dbReference>
<evidence type="ECO:0000256" key="8">
    <source>
        <dbReference type="SAM" id="Phobius"/>
    </source>
</evidence>
<dbReference type="AlphaFoldDB" id="A0AAW0FW89"/>
<dbReference type="InterPro" id="IPR004837">
    <property type="entry name" value="NaCa_Exmemb"/>
</dbReference>
<dbReference type="GO" id="GO:0012505">
    <property type="term" value="C:endomembrane system"/>
    <property type="evidence" value="ECO:0007669"/>
    <property type="project" value="UniProtKB-SubCell"/>
</dbReference>
<comment type="similarity">
    <text evidence="2">Belongs to the Ca(2+):cation antiporter (CaCA) (TC 2.A.19) family.</text>
</comment>
<comment type="subcellular location">
    <subcellularLocation>
        <location evidence="1">Endomembrane system</location>
        <topology evidence="1">Multi-pass membrane protein</topology>
    </subcellularLocation>
</comment>
<dbReference type="GO" id="GO:0006874">
    <property type="term" value="P:intracellular calcium ion homeostasis"/>
    <property type="evidence" value="ECO:0007669"/>
    <property type="project" value="TreeGrafter"/>
</dbReference>
<evidence type="ECO:0000256" key="3">
    <source>
        <dbReference type="ARBA" id="ARBA00022448"/>
    </source>
</evidence>
<dbReference type="InterPro" id="IPR044880">
    <property type="entry name" value="NCX_ion-bd_dom_sf"/>
</dbReference>
<gene>
    <name evidence="10" type="ORF">QCA50_011697</name>
</gene>
<organism evidence="10 11">
    <name type="scientific">Cerrena zonata</name>
    <dbReference type="NCBI Taxonomy" id="2478898"/>
    <lineage>
        <taxon>Eukaryota</taxon>
        <taxon>Fungi</taxon>
        <taxon>Dikarya</taxon>
        <taxon>Basidiomycota</taxon>
        <taxon>Agaricomycotina</taxon>
        <taxon>Agaricomycetes</taxon>
        <taxon>Polyporales</taxon>
        <taxon>Cerrenaceae</taxon>
        <taxon>Cerrena</taxon>
    </lineage>
</organism>
<feature type="transmembrane region" description="Helical" evidence="8">
    <location>
        <begin position="315"/>
        <end position="334"/>
    </location>
</feature>
<evidence type="ECO:0000256" key="1">
    <source>
        <dbReference type="ARBA" id="ARBA00004127"/>
    </source>
</evidence>
<evidence type="ECO:0000256" key="7">
    <source>
        <dbReference type="ARBA" id="ARBA00023136"/>
    </source>
</evidence>
<accession>A0AAW0FW89</accession>
<feature type="domain" description="Sodium/calcium exchanger membrane region" evidence="9">
    <location>
        <begin position="20"/>
        <end position="128"/>
    </location>
</feature>
<evidence type="ECO:0000313" key="10">
    <source>
        <dbReference type="EMBL" id="KAK7685333.1"/>
    </source>
</evidence>
<dbReference type="EMBL" id="JASBNA010000021">
    <property type="protein sequence ID" value="KAK7685333.1"/>
    <property type="molecule type" value="Genomic_DNA"/>
</dbReference>
<keyword evidence="11" id="KW-1185">Reference proteome</keyword>
<keyword evidence="4 8" id="KW-0812">Transmembrane</keyword>
<comment type="caution">
    <text evidence="10">The sequence shown here is derived from an EMBL/GenBank/DDBJ whole genome shotgun (WGS) entry which is preliminary data.</text>
</comment>
<keyword evidence="6" id="KW-0406">Ion transport</keyword>
<evidence type="ECO:0000313" key="11">
    <source>
        <dbReference type="Proteomes" id="UP001385951"/>
    </source>
</evidence>
<sequence>MFVSQAWSLYRHETYATCEIIGVRNCELRVVQSSLIGAMLSNLLLILGICLFSGGMQYLEQGFDISMFQMYSVILQITVIAALIPAAFNYLAGPRFPNVIIQAELLQISHIVAVILLFLYFTFVFFQLHSHAQMYCEVERKGKRFTTKNNPTGIIVDEQEEILPMLSVRVALLFLVLIIALTVVTLEFLVISIGDLTARVDINKQWIGLILLPLLSGNTMGEIPTAYKKNEDTNDLAERFKSVTVSMKNKVDLCMEQALGSSIQIAILVIPLVTVIAWMMEKPLMLSSDPFESIVLFFSASALSRILAHGKTNWLTGALLIKLYLLIAIVYWFHPGVDTAELSFECTVVHAFGKVEK</sequence>
<proteinExistence type="inferred from homology"/>
<reference evidence="10 11" key="1">
    <citation type="submission" date="2022-09" db="EMBL/GenBank/DDBJ databases">
        <authorList>
            <person name="Palmer J.M."/>
        </authorList>
    </citation>
    <scope>NUCLEOTIDE SEQUENCE [LARGE SCALE GENOMIC DNA]</scope>
    <source>
        <strain evidence="10 11">DSM 7382</strain>
    </source>
</reference>
<dbReference type="PANTHER" id="PTHR31503">
    <property type="entry name" value="VACUOLAR CALCIUM ION TRANSPORTER"/>
    <property type="match status" value="1"/>
</dbReference>
<feature type="transmembrane region" description="Helical" evidence="8">
    <location>
        <begin position="258"/>
        <end position="279"/>
    </location>
</feature>
<keyword evidence="3" id="KW-0813">Transport</keyword>
<feature type="transmembrane region" description="Helical" evidence="8">
    <location>
        <begin position="68"/>
        <end position="88"/>
    </location>
</feature>
<feature type="domain" description="Sodium/calcium exchanger membrane region" evidence="9">
    <location>
        <begin position="235"/>
        <end position="331"/>
    </location>
</feature>
<feature type="transmembrane region" description="Helical" evidence="8">
    <location>
        <begin position="291"/>
        <end position="308"/>
    </location>
</feature>
<dbReference type="GO" id="GO:0000329">
    <property type="term" value="C:fungal-type vacuole membrane"/>
    <property type="evidence" value="ECO:0007669"/>
    <property type="project" value="TreeGrafter"/>
</dbReference>
<dbReference type="Gene3D" id="1.20.1420.30">
    <property type="entry name" value="NCX, central ion-binding region"/>
    <property type="match status" value="1"/>
</dbReference>
<feature type="transmembrane region" description="Helical" evidence="8">
    <location>
        <begin position="170"/>
        <end position="193"/>
    </location>
</feature>
<evidence type="ECO:0000256" key="6">
    <source>
        <dbReference type="ARBA" id="ARBA00023065"/>
    </source>
</evidence>
<evidence type="ECO:0000256" key="2">
    <source>
        <dbReference type="ARBA" id="ARBA00008170"/>
    </source>
</evidence>
<evidence type="ECO:0000256" key="4">
    <source>
        <dbReference type="ARBA" id="ARBA00022692"/>
    </source>
</evidence>
<feature type="transmembrane region" description="Helical" evidence="8">
    <location>
        <begin position="35"/>
        <end position="56"/>
    </location>
</feature>
<keyword evidence="7 8" id="KW-0472">Membrane</keyword>
<evidence type="ECO:0000259" key="9">
    <source>
        <dbReference type="Pfam" id="PF01699"/>
    </source>
</evidence>
<feature type="transmembrane region" description="Helical" evidence="8">
    <location>
        <begin position="108"/>
        <end position="126"/>
    </location>
</feature>
<keyword evidence="5 8" id="KW-1133">Transmembrane helix</keyword>
<dbReference type="Proteomes" id="UP001385951">
    <property type="component" value="Unassembled WGS sequence"/>
</dbReference>
<name>A0AAW0FW89_9APHY</name>
<dbReference type="Pfam" id="PF01699">
    <property type="entry name" value="Na_Ca_ex"/>
    <property type="match status" value="2"/>
</dbReference>
<dbReference type="GO" id="GO:0015369">
    <property type="term" value="F:calcium:proton antiporter activity"/>
    <property type="evidence" value="ECO:0007669"/>
    <property type="project" value="UniProtKB-ARBA"/>
</dbReference>